<dbReference type="EMBL" id="JAOCIZ010000016">
    <property type="protein sequence ID" value="MDH1504603.1"/>
    <property type="molecule type" value="Genomic_DNA"/>
</dbReference>
<dbReference type="AlphaFoldDB" id="A0AA42R5V8"/>
<name>A0AA42R5V8_AERCA</name>
<proteinExistence type="predicted"/>
<evidence type="ECO:0000259" key="1">
    <source>
        <dbReference type="Pfam" id="PF02954"/>
    </source>
</evidence>
<sequence length="83" mass="9430">VDLMLPHYAAEADTPQPQALAAPEGLSETKRHAEFQFVLETLRRFHGHRTRTAEALGMTTRALRYKLAAMREQGIDVEQQIQN</sequence>
<feature type="non-terminal residue" evidence="2">
    <location>
        <position position="1"/>
    </location>
</feature>
<evidence type="ECO:0000313" key="3">
    <source>
        <dbReference type="Proteomes" id="UP001161704"/>
    </source>
</evidence>
<dbReference type="Gene3D" id="1.10.10.60">
    <property type="entry name" value="Homeodomain-like"/>
    <property type="match status" value="1"/>
</dbReference>
<reference evidence="2" key="1">
    <citation type="submission" date="2022-09" db="EMBL/GenBank/DDBJ databases">
        <title>Intensive care unit water sources are persistently colonized with multi-drug resistant bacteria and are the site of extensive horizontal gene transfer of antibiotic resistance genes.</title>
        <authorList>
            <person name="Diorio-Toth L."/>
        </authorList>
    </citation>
    <scope>NUCLEOTIDE SEQUENCE</scope>
    <source>
        <strain evidence="2">GD03710</strain>
    </source>
</reference>
<comment type="caution">
    <text evidence="2">The sequence shown here is derived from an EMBL/GenBank/DDBJ whole genome shotgun (WGS) entry which is preliminary data.</text>
</comment>
<dbReference type="InterPro" id="IPR009057">
    <property type="entry name" value="Homeodomain-like_sf"/>
</dbReference>
<dbReference type="PRINTS" id="PR01590">
    <property type="entry name" value="HTHFIS"/>
</dbReference>
<dbReference type="Pfam" id="PF02954">
    <property type="entry name" value="HTH_8"/>
    <property type="match status" value="1"/>
</dbReference>
<organism evidence="2 3">
    <name type="scientific">Aeromonas caviae</name>
    <name type="common">Aeromonas punctata</name>
    <dbReference type="NCBI Taxonomy" id="648"/>
    <lineage>
        <taxon>Bacteria</taxon>
        <taxon>Pseudomonadati</taxon>
        <taxon>Pseudomonadota</taxon>
        <taxon>Gammaproteobacteria</taxon>
        <taxon>Aeromonadales</taxon>
        <taxon>Aeromonadaceae</taxon>
        <taxon>Aeromonas</taxon>
    </lineage>
</organism>
<dbReference type="Proteomes" id="UP001161704">
    <property type="component" value="Unassembled WGS sequence"/>
</dbReference>
<dbReference type="InterPro" id="IPR002197">
    <property type="entry name" value="HTH_Fis"/>
</dbReference>
<feature type="domain" description="DNA binding HTH" evidence="1">
    <location>
        <begin position="34"/>
        <end position="69"/>
    </location>
</feature>
<evidence type="ECO:0000313" key="2">
    <source>
        <dbReference type="EMBL" id="MDH1504603.1"/>
    </source>
</evidence>
<protein>
    <submittedName>
        <fullName evidence="2">Sigma-54-dependent Fis family transcriptional regulator</fullName>
    </submittedName>
</protein>
<accession>A0AA42R5V8</accession>
<dbReference type="SUPFAM" id="SSF46689">
    <property type="entry name" value="Homeodomain-like"/>
    <property type="match status" value="1"/>
</dbReference>
<gene>
    <name evidence="2" type="ORF">N5I20_05975</name>
</gene>
<dbReference type="RefSeq" id="WP_279982619.1">
    <property type="nucleotide sequence ID" value="NZ_JAOCIZ010000016.1"/>
</dbReference>
<dbReference type="GO" id="GO:0043565">
    <property type="term" value="F:sequence-specific DNA binding"/>
    <property type="evidence" value="ECO:0007669"/>
    <property type="project" value="InterPro"/>
</dbReference>